<gene>
    <name evidence="1" type="ORF">DPMN_175344</name>
</gene>
<dbReference type="AlphaFoldDB" id="A0A9D4IJH9"/>
<dbReference type="EMBL" id="JAIWYP010000009">
    <property type="protein sequence ID" value="KAH3773973.1"/>
    <property type="molecule type" value="Genomic_DNA"/>
</dbReference>
<accession>A0A9D4IJH9</accession>
<comment type="caution">
    <text evidence="1">The sequence shown here is derived from an EMBL/GenBank/DDBJ whole genome shotgun (WGS) entry which is preliminary data.</text>
</comment>
<evidence type="ECO:0000313" key="1">
    <source>
        <dbReference type="EMBL" id="KAH3773973.1"/>
    </source>
</evidence>
<keyword evidence="2" id="KW-1185">Reference proteome</keyword>
<name>A0A9D4IJH9_DREPO</name>
<reference evidence="1" key="1">
    <citation type="journal article" date="2019" name="bioRxiv">
        <title>The Genome of the Zebra Mussel, Dreissena polymorpha: A Resource for Invasive Species Research.</title>
        <authorList>
            <person name="McCartney M.A."/>
            <person name="Auch B."/>
            <person name="Kono T."/>
            <person name="Mallez S."/>
            <person name="Zhang Y."/>
            <person name="Obille A."/>
            <person name="Becker A."/>
            <person name="Abrahante J.E."/>
            <person name="Garbe J."/>
            <person name="Badalamenti J.P."/>
            <person name="Herman A."/>
            <person name="Mangelson H."/>
            <person name="Liachko I."/>
            <person name="Sullivan S."/>
            <person name="Sone E.D."/>
            <person name="Koren S."/>
            <person name="Silverstein K.A.T."/>
            <person name="Beckman K.B."/>
            <person name="Gohl D.M."/>
        </authorList>
    </citation>
    <scope>NUCLEOTIDE SEQUENCE</scope>
    <source>
        <strain evidence="1">Duluth1</strain>
        <tissue evidence="1">Whole animal</tissue>
    </source>
</reference>
<protein>
    <submittedName>
        <fullName evidence="1">Uncharacterized protein</fullName>
    </submittedName>
</protein>
<reference evidence="1" key="2">
    <citation type="submission" date="2020-11" db="EMBL/GenBank/DDBJ databases">
        <authorList>
            <person name="McCartney M.A."/>
            <person name="Auch B."/>
            <person name="Kono T."/>
            <person name="Mallez S."/>
            <person name="Becker A."/>
            <person name="Gohl D.M."/>
            <person name="Silverstein K.A.T."/>
            <person name="Koren S."/>
            <person name="Bechman K.B."/>
            <person name="Herman A."/>
            <person name="Abrahante J.E."/>
            <person name="Garbe J."/>
        </authorList>
    </citation>
    <scope>NUCLEOTIDE SEQUENCE</scope>
    <source>
        <strain evidence="1">Duluth1</strain>
        <tissue evidence="1">Whole animal</tissue>
    </source>
</reference>
<organism evidence="1 2">
    <name type="scientific">Dreissena polymorpha</name>
    <name type="common">Zebra mussel</name>
    <name type="synonym">Mytilus polymorpha</name>
    <dbReference type="NCBI Taxonomy" id="45954"/>
    <lineage>
        <taxon>Eukaryota</taxon>
        <taxon>Metazoa</taxon>
        <taxon>Spiralia</taxon>
        <taxon>Lophotrochozoa</taxon>
        <taxon>Mollusca</taxon>
        <taxon>Bivalvia</taxon>
        <taxon>Autobranchia</taxon>
        <taxon>Heteroconchia</taxon>
        <taxon>Euheterodonta</taxon>
        <taxon>Imparidentia</taxon>
        <taxon>Neoheterodontei</taxon>
        <taxon>Myida</taxon>
        <taxon>Dreissenoidea</taxon>
        <taxon>Dreissenidae</taxon>
        <taxon>Dreissena</taxon>
    </lineage>
</organism>
<proteinExistence type="predicted"/>
<evidence type="ECO:0000313" key="2">
    <source>
        <dbReference type="Proteomes" id="UP000828390"/>
    </source>
</evidence>
<dbReference type="Proteomes" id="UP000828390">
    <property type="component" value="Unassembled WGS sequence"/>
</dbReference>
<sequence length="115" mass="12556">MTRIVVSSRSFSSNACVASTFATGRVTSSGRSALPTGPLCLCISVANIDFISRCSCFISSRERRIAIPLPVKRFIDILFLKINPYSPLLVSPEGTYGFSSVCPSVRESITLFWIL</sequence>